<proteinExistence type="predicted"/>
<name>A0A850PH48_9MYCO</name>
<evidence type="ECO:0000313" key="3">
    <source>
        <dbReference type="EMBL" id="NVN49442.1"/>
    </source>
</evidence>
<feature type="transmembrane region" description="Helical" evidence="2">
    <location>
        <begin position="123"/>
        <end position="145"/>
    </location>
</feature>
<feature type="transmembrane region" description="Helical" evidence="2">
    <location>
        <begin position="157"/>
        <end position="182"/>
    </location>
</feature>
<reference evidence="3 4" key="1">
    <citation type="submission" date="2020-05" db="EMBL/GenBank/DDBJ databases">
        <title>Draft genome sequence of Mycobacterium hippocampi DL, isolated from European seabass, Dicentrarchus labrax, reared in fish farms.</title>
        <authorList>
            <person name="Stathopoulou P."/>
            <person name="Asimakis E."/>
            <person name="Tzokas K."/>
            <person name="Batargias C."/>
            <person name="Tsiamis G."/>
        </authorList>
    </citation>
    <scope>NUCLEOTIDE SEQUENCE [LARGE SCALE GENOMIC DNA]</scope>
    <source>
        <strain evidence="3 4">DL</strain>
    </source>
</reference>
<organism evidence="3 4">
    <name type="scientific">Mycolicibacterium hippocampi</name>
    <dbReference type="NCBI Taxonomy" id="659824"/>
    <lineage>
        <taxon>Bacteria</taxon>
        <taxon>Bacillati</taxon>
        <taxon>Actinomycetota</taxon>
        <taxon>Actinomycetes</taxon>
        <taxon>Mycobacteriales</taxon>
        <taxon>Mycobacteriaceae</taxon>
        <taxon>Mycolicibacterium</taxon>
    </lineage>
</organism>
<feature type="compositionally biased region" description="Low complexity" evidence="1">
    <location>
        <begin position="10"/>
        <end position="23"/>
    </location>
</feature>
<keyword evidence="2" id="KW-1133">Transmembrane helix</keyword>
<evidence type="ECO:0000256" key="1">
    <source>
        <dbReference type="SAM" id="MobiDB-lite"/>
    </source>
</evidence>
<dbReference type="AlphaFoldDB" id="A0A850PH48"/>
<evidence type="ECO:0000256" key="2">
    <source>
        <dbReference type="SAM" id="Phobius"/>
    </source>
</evidence>
<gene>
    <name evidence="3" type="ORF">HLY00_3518</name>
</gene>
<feature type="transmembrane region" description="Helical" evidence="2">
    <location>
        <begin position="243"/>
        <end position="262"/>
    </location>
</feature>
<feature type="transmembrane region" description="Helical" evidence="2">
    <location>
        <begin position="68"/>
        <end position="88"/>
    </location>
</feature>
<feature type="region of interest" description="Disordered" evidence="1">
    <location>
        <begin position="1"/>
        <end position="23"/>
    </location>
</feature>
<dbReference type="EMBL" id="JABFYL010000016">
    <property type="protein sequence ID" value="NVN49442.1"/>
    <property type="molecule type" value="Genomic_DNA"/>
</dbReference>
<keyword evidence="2" id="KW-0472">Membrane</keyword>
<sequence length="268" mass="28004">MHPDQETYLRTSSRPTPTTNSPSVRPWRWIMAVLALTQLVAPLVVNAVAGNFLRTGATNQALITPAGYAFSVWGVITLLSAVTSVAVLRFGLGSSWETSLLIDASVVFVGYSVWLAVAAQDWLWASVVVAAVMVAALIHILLLLVGRRADLTCPSWLATLAATTFGLYLGWLGAAVFANVAAALIGSGVSAAGVWWQLVILVAAAVFAVLLTTVLRGTWGYLAGAVWALVAITIGAAQRDSVVVSATAGAAALVVVAATVRVRRAQRP</sequence>
<feature type="transmembrane region" description="Helical" evidence="2">
    <location>
        <begin position="29"/>
        <end position="48"/>
    </location>
</feature>
<comment type="caution">
    <text evidence="3">The sequence shown here is derived from an EMBL/GenBank/DDBJ whole genome shotgun (WGS) entry which is preliminary data.</text>
</comment>
<accession>A0A850PH48</accession>
<feature type="transmembrane region" description="Helical" evidence="2">
    <location>
        <begin position="100"/>
        <end position="117"/>
    </location>
</feature>
<keyword evidence="4" id="KW-1185">Reference proteome</keyword>
<keyword evidence="2" id="KW-0812">Transmembrane</keyword>
<dbReference type="Proteomes" id="UP000570517">
    <property type="component" value="Unassembled WGS sequence"/>
</dbReference>
<protein>
    <submittedName>
        <fullName evidence="3">Uncharacterized protein</fullName>
    </submittedName>
</protein>
<feature type="transmembrane region" description="Helical" evidence="2">
    <location>
        <begin position="194"/>
        <end position="212"/>
    </location>
</feature>
<feature type="transmembrane region" description="Helical" evidence="2">
    <location>
        <begin position="219"/>
        <end position="237"/>
    </location>
</feature>
<evidence type="ECO:0000313" key="4">
    <source>
        <dbReference type="Proteomes" id="UP000570517"/>
    </source>
</evidence>